<dbReference type="Pfam" id="PF00782">
    <property type="entry name" value="DSPc"/>
    <property type="match status" value="1"/>
</dbReference>
<feature type="domain" description="Tyrosine-protein phosphatase" evidence="1">
    <location>
        <begin position="14"/>
        <end position="165"/>
    </location>
</feature>
<gene>
    <name evidence="2" type="ORF">EZS28_023207</name>
</gene>
<evidence type="ECO:0000313" key="2">
    <source>
        <dbReference type="EMBL" id="KAA6381264.1"/>
    </source>
</evidence>
<accession>A0A5J4VFR6</accession>
<dbReference type="InterPro" id="IPR000340">
    <property type="entry name" value="Dual-sp_phosphatase_cat-dom"/>
</dbReference>
<organism evidence="2 3">
    <name type="scientific">Streblomastix strix</name>
    <dbReference type="NCBI Taxonomy" id="222440"/>
    <lineage>
        <taxon>Eukaryota</taxon>
        <taxon>Metamonada</taxon>
        <taxon>Preaxostyla</taxon>
        <taxon>Oxymonadida</taxon>
        <taxon>Streblomastigidae</taxon>
        <taxon>Streblomastix</taxon>
    </lineage>
</organism>
<dbReference type="SMART" id="SM00195">
    <property type="entry name" value="DSPc"/>
    <property type="match status" value="1"/>
</dbReference>
<name>A0A5J4VFR6_9EUKA</name>
<dbReference type="Gene3D" id="3.90.190.10">
    <property type="entry name" value="Protein tyrosine phosphatase superfamily"/>
    <property type="match status" value="1"/>
</dbReference>
<dbReference type="AlphaFoldDB" id="A0A5J4VFR6"/>
<dbReference type="PROSITE" id="PS50054">
    <property type="entry name" value="TYR_PHOSPHATASE_DUAL"/>
    <property type="match status" value="1"/>
</dbReference>
<comment type="caution">
    <text evidence="2">The sequence shown here is derived from an EMBL/GenBank/DDBJ whole genome shotgun (WGS) entry which is preliminary data.</text>
</comment>
<dbReference type="SUPFAM" id="SSF52799">
    <property type="entry name" value="(Phosphotyrosine protein) phosphatases II"/>
    <property type="match status" value="1"/>
</dbReference>
<protein>
    <recommendedName>
        <fullName evidence="1">Tyrosine-protein phosphatase domain-containing protein</fullName>
    </recommendedName>
</protein>
<proteinExistence type="predicted"/>
<dbReference type="Proteomes" id="UP000324800">
    <property type="component" value="Unassembled WGS sequence"/>
</dbReference>
<evidence type="ECO:0000259" key="1">
    <source>
        <dbReference type="PROSITE" id="PS50054"/>
    </source>
</evidence>
<evidence type="ECO:0000313" key="3">
    <source>
        <dbReference type="Proteomes" id="UP000324800"/>
    </source>
</evidence>
<dbReference type="InterPro" id="IPR020422">
    <property type="entry name" value="TYR_PHOSPHATASE_DUAL_dom"/>
</dbReference>
<sequence length="265" mass="30415">MNTLRRAYDDKPLKPVSRLTGLGHIFIGDQESLSSYEFINQNKITRIINCAGTHCMNQFAGEGVVYLTFYLLDMDNSLFLDESNNYSNLFKLVEFLDKGEQNCENILIGSVLGKSRSMLVTASYLMYKYRLSAQIAIDICSQSRRTRMRSAFEAQLKDFESKNMYQKLTPELAISEFAMRNTHFNRIFRIDTSVQSSSTGLKIQIHDSIRDITVYKENIEVINQQTEKEDEEQSSEILKPIRQITPGPQAKNILKWRSCSPFIGG</sequence>
<reference evidence="2 3" key="1">
    <citation type="submission" date="2019-03" db="EMBL/GenBank/DDBJ databases">
        <title>Single cell metagenomics reveals metabolic interactions within the superorganism composed of flagellate Streblomastix strix and complex community of Bacteroidetes bacteria on its surface.</title>
        <authorList>
            <person name="Treitli S.C."/>
            <person name="Kolisko M."/>
            <person name="Husnik F."/>
            <person name="Keeling P."/>
            <person name="Hampl V."/>
        </authorList>
    </citation>
    <scope>NUCLEOTIDE SEQUENCE [LARGE SCALE GENOMIC DNA]</scope>
    <source>
        <strain evidence="2">ST1C</strain>
    </source>
</reference>
<dbReference type="InterPro" id="IPR029021">
    <property type="entry name" value="Prot-tyrosine_phosphatase-like"/>
</dbReference>
<dbReference type="OrthoDB" id="10252009at2759"/>
<dbReference type="EMBL" id="SNRW01007424">
    <property type="protein sequence ID" value="KAA6381264.1"/>
    <property type="molecule type" value="Genomic_DNA"/>
</dbReference>
<dbReference type="PANTHER" id="PTHR46653:SF1">
    <property type="entry name" value="SPECIFICITY PROTEIN PHOSPHATASE, PUTATIVE-RELATED"/>
    <property type="match status" value="1"/>
</dbReference>
<dbReference type="PANTHER" id="PTHR46653">
    <property type="entry name" value="SPECIFICITY PROTEIN PHOSPHATASE, PUTATIVE-RELATED"/>
    <property type="match status" value="1"/>
</dbReference>
<dbReference type="CDD" id="cd14498">
    <property type="entry name" value="DSP"/>
    <property type="match status" value="1"/>
</dbReference>